<dbReference type="InterPro" id="IPR029021">
    <property type="entry name" value="Prot-tyrosine_phosphatase-like"/>
</dbReference>
<keyword evidence="1" id="KW-0812">Transmembrane</keyword>
<dbReference type="GeneTree" id="ENSGT00940000164883"/>
<reference evidence="4" key="1">
    <citation type="journal article" date="2014" name="Science">
        <title>Nonhuman genetics. Genomic basis for the convergent evolution of electric organs.</title>
        <authorList>
            <person name="Gallant J.R."/>
            <person name="Traeger L.L."/>
            <person name="Volkening J.D."/>
            <person name="Moffett H."/>
            <person name="Chen P.H."/>
            <person name="Novina C.D."/>
            <person name="Phillips G.N.Jr."/>
            <person name="Anand R."/>
            <person name="Wells G.B."/>
            <person name="Pinch M."/>
            <person name="Guth R."/>
            <person name="Unguez G.A."/>
            <person name="Albert J.S."/>
            <person name="Zakon H.H."/>
            <person name="Samanta M.P."/>
            <person name="Sussman M.R."/>
        </authorList>
    </citation>
    <scope>NUCLEOTIDE SEQUENCE [LARGE SCALE GENOMIC DNA]</scope>
</reference>
<feature type="transmembrane region" description="Helical" evidence="1">
    <location>
        <begin position="65"/>
        <end position="83"/>
    </location>
</feature>
<dbReference type="Proteomes" id="UP000314983">
    <property type="component" value="Chromosome 17"/>
</dbReference>
<dbReference type="Gene3D" id="3.90.190.10">
    <property type="entry name" value="Protein tyrosine phosphatase superfamily"/>
    <property type="match status" value="1"/>
</dbReference>
<dbReference type="SUPFAM" id="SSF52821">
    <property type="entry name" value="Rhodanese/Cell cycle control phosphatase"/>
    <property type="match status" value="1"/>
</dbReference>
<dbReference type="PANTHER" id="PTHR46659:SF1">
    <property type="entry name" value="SERINE_THREONINE_TYROSINE-INTERACTING-LIKE PROTEIN 1"/>
    <property type="match status" value="1"/>
</dbReference>
<dbReference type="InterPro" id="IPR000340">
    <property type="entry name" value="Dual-sp_phosphatase_cat-dom"/>
</dbReference>
<organism evidence="3 4">
    <name type="scientific">Electrophorus electricus</name>
    <name type="common">Electric eel</name>
    <name type="synonym">Gymnotus electricus</name>
    <dbReference type="NCBI Taxonomy" id="8005"/>
    <lineage>
        <taxon>Eukaryota</taxon>
        <taxon>Metazoa</taxon>
        <taxon>Chordata</taxon>
        <taxon>Craniata</taxon>
        <taxon>Vertebrata</taxon>
        <taxon>Euteleostomi</taxon>
        <taxon>Actinopterygii</taxon>
        <taxon>Neopterygii</taxon>
        <taxon>Teleostei</taxon>
        <taxon>Ostariophysi</taxon>
        <taxon>Gymnotiformes</taxon>
        <taxon>Gymnotoidei</taxon>
        <taxon>Gymnotidae</taxon>
        <taxon>Electrophorus</taxon>
    </lineage>
</organism>
<evidence type="ECO:0000313" key="3">
    <source>
        <dbReference type="Ensembl" id="ENSEEEP00000036937.2"/>
    </source>
</evidence>
<dbReference type="GO" id="GO:0005739">
    <property type="term" value="C:mitochondrion"/>
    <property type="evidence" value="ECO:0007669"/>
    <property type="project" value="TreeGrafter"/>
</dbReference>
<dbReference type="InterPro" id="IPR053272">
    <property type="entry name" value="STY_interacting-like"/>
</dbReference>
<protein>
    <recommendedName>
        <fullName evidence="2">Tyrosine-protein phosphatase domain-containing protein</fullName>
    </recommendedName>
</protein>
<dbReference type="SUPFAM" id="SSF52799">
    <property type="entry name" value="(Phosphotyrosine protein) phosphatases II"/>
    <property type="match status" value="1"/>
</dbReference>
<dbReference type="GO" id="GO:0019903">
    <property type="term" value="F:protein phosphatase binding"/>
    <property type="evidence" value="ECO:0007669"/>
    <property type="project" value="TreeGrafter"/>
</dbReference>
<dbReference type="GO" id="GO:2001244">
    <property type="term" value="P:positive regulation of intrinsic apoptotic signaling pathway"/>
    <property type="evidence" value="ECO:0007669"/>
    <property type="project" value="TreeGrafter"/>
</dbReference>
<dbReference type="SMART" id="SM00195">
    <property type="entry name" value="DSPc"/>
    <property type="match status" value="1"/>
</dbReference>
<dbReference type="Ensembl" id="ENSEEET00000037372.2">
    <property type="protein sequence ID" value="ENSEEEP00000036937.2"/>
    <property type="gene ID" value="ENSEEEG00000017541.2"/>
</dbReference>
<dbReference type="GO" id="GO:0062030">
    <property type="term" value="P:negative regulation of stress granule assembly"/>
    <property type="evidence" value="ECO:0007669"/>
    <property type="project" value="TreeGrafter"/>
</dbReference>
<reference evidence="4" key="2">
    <citation type="journal article" date="2017" name="Sci. Adv.">
        <title>A tail of two voltages: Proteomic comparison of the three electric organs of the electric eel.</title>
        <authorList>
            <person name="Traeger L.L."/>
            <person name="Sabat G."/>
            <person name="Barrett-Wilt G.A."/>
            <person name="Wells G.B."/>
            <person name="Sussman M.R."/>
        </authorList>
    </citation>
    <scope>NUCLEOTIDE SEQUENCE [LARGE SCALE GENOMIC DNA]</scope>
</reference>
<gene>
    <name evidence="3" type="primary">STYXL1</name>
</gene>
<dbReference type="GO" id="GO:0001691">
    <property type="term" value="F:pseudophosphatase activity"/>
    <property type="evidence" value="ECO:0007669"/>
    <property type="project" value="TreeGrafter"/>
</dbReference>
<proteinExistence type="predicted"/>
<dbReference type="InterPro" id="IPR036873">
    <property type="entry name" value="Rhodanese-like_dom_sf"/>
</dbReference>
<sequence>MSEKVLCKPTELYNILNQHNRISRLAESNYLCLIDARAEGPYYCSHVITARNAKWFLFRFRSVELSYVSFIYLLNYFSIYLMFQGPAIDCANSLAKASRYPVQILIGGYERFSAIYPFFRTQKITYTIRELENMKPYPVEILPGQLYMGNYRHATNPRILKDLKLTALISISEDSSLMFEKGSCAILYIPVADSVDADLYSSFEQASIFLASRLNTGSAALICSTHGISRCSTLAMAFLMHHLKYTLKEAWGHVHQCKANMRPNRGFVQQLSNWELQIVGRKITDISEPNY</sequence>
<evidence type="ECO:0000313" key="4">
    <source>
        <dbReference type="Proteomes" id="UP000314983"/>
    </source>
</evidence>
<evidence type="ECO:0000256" key="1">
    <source>
        <dbReference type="SAM" id="Phobius"/>
    </source>
</evidence>
<dbReference type="InterPro" id="IPR020422">
    <property type="entry name" value="TYR_PHOSPHATASE_DUAL_dom"/>
</dbReference>
<reference evidence="3" key="3">
    <citation type="submission" date="2020-05" db="EMBL/GenBank/DDBJ databases">
        <title>Electrophorus electricus (electric eel) genome, fEleEle1, primary haplotype.</title>
        <authorList>
            <person name="Myers G."/>
            <person name="Meyer A."/>
            <person name="Fedrigo O."/>
            <person name="Formenti G."/>
            <person name="Rhie A."/>
            <person name="Tracey A."/>
            <person name="Sims Y."/>
            <person name="Jarvis E.D."/>
        </authorList>
    </citation>
    <scope>NUCLEOTIDE SEQUENCE [LARGE SCALE GENOMIC DNA]</scope>
</reference>
<dbReference type="PROSITE" id="PS50054">
    <property type="entry name" value="TYR_PHOSPHATASE_DUAL"/>
    <property type="match status" value="1"/>
</dbReference>
<dbReference type="GO" id="GO:0004864">
    <property type="term" value="F:protein phosphatase inhibitor activity"/>
    <property type="evidence" value="ECO:0007669"/>
    <property type="project" value="TreeGrafter"/>
</dbReference>
<dbReference type="Pfam" id="PF00782">
    <property type="entry name" value="DSPc"/>
    <property type="match status" value="1"/>
</dbReference>
<name>A0A4W4GK97_ELEEL</name>
<reference evidence="3" key="4">
    <citation type="submission" date="2025-08" db="UniProtKB">
        <authorList>
            <consortium name="Ensembl"/>
        </authorList>
    </citation>
    <scope>IDENTIFICATION</scope>
</reference>
<dbReference type="PANTHER" id="PTHR46659">
    <property type="entry name" value="SERINE/THREONINE/TYROSINE-INTERACTING-LIKE PROTEIN 1"/>
    <property type="match status" value="1"/>
</dbReference>
<feature type="domain" description="Tyrosine-protein phosphatase" evidence="2">
    <location>
        <begin position="137"/>
        <end position="280"/>
    </location>
</feature>
<dbReference type="FunFam" id="3.90.190.10:FF:000082">
    <property type="entry name" value="Serine/threonine/tyrosine-interacting-like protein 1"/>
    <property type="match status" value="1"/>
</dbReference>
<evidence type="ECO:0000259" key="2">
    <source>
        <dbReference type="PROSITE" id="PS50054"/>
    </source>
</evidence>
<accession>A0A4W4GK97</accession>
<keyword evidence="1" id="KW-1133">Transmembrane helix</keyword>
<reference evidence="3" key="5">
    <citation type="submission" date="2025-09" db="UniProtKB">
        <authorList>
            <consortium name="Ensembl"/>
        </authorList>
    </citation>
    <scope>IDENTIFICATION</scope>
</reference>
<keyword evidence="1" id="KW-0472">Membrane</keyword>
<dbReference type="AlphaFoldDB" id="A0A4W4GK97"/>
<keyword evidence="4" id="KW-1185">Reference proteome</keyword>